<feature type="transmembrane region" description="Helical" evidence="1">
    <location>
        <begin position="314"/>
        <end position="335"/>
    </location>
</feature>
<evidence type="ECO:0000313" key="3">
    <source>
        <dbReference type="EMBL" id="HJC37816.1"/>
    </source>
</evidence>
<dbReference type="EMBL" id="DWWK01000020">
    <property type="protein sequence ID" value="HJC37816.1"/>
    <property type="molecule type" value="Genomic_DNA"/>
</dbReference>
<keyword evidence="1" id="KW-1133">Transmembrane helix</keyword>
<dbReference type="Pfam" id="PF20047">
    <property type="entry name" value="DUF6449"/>
    <property type="match status" value="1"/>
</dbReference>
<reference evidence="3" key="2">
    <citation type="submission" date="2021-04" db="EMBL/GenBank/DDBJ databases">
        <authorList>
            <person name="Gilroy R."/>
        </authorList>
    </citation>
    <scope>NUCLEOTIDE SEQUENCE</scope>
    <source>
        <strain evidence="3">ChiGjej1B1-1692</strain>
    </source>
</reference>
<accession>A0A9D2SXJ9</accession>
<feature type="transmembrane region" description="Helical" evidence="1">
    <location>
        <begin position="20"/>
        <end position="41"/>
    </location>
</feature>
<name>A0A9D2SXJ9_9FIRM</name>
<evidence type="ECO:0000259" key="2">
    <source>
        <dbReference type="Pfam" id="PF20047"/>
    </source>
</evidence>
<dbReference type="Proteomes" id="UP000823894">
    <property type="component" value="Unassembled WGS sequence"/>
</dbReference>
<reference evidence="3" key="1">
    <citation type="journal article" date="2021" name="PeerJ">
        <title>Extensive microbial diversity within the chicken gut microbiome revealed by metagenomics and culture.</title>
        <authorList>
            <person name="Gilroy R."/>
            <person name="Ravi A."/>
            <person name="Getino M."/>
            <person name="Pursley I."/>
            <person name="Horton D.L."/>
            <person name="Alikhan N.F."/>
            <person name="Baker D."/>
            <person name="Gharbi K."/>
            <person name="Hall N."/>
            <person name="Watson M."/>
            <person name="Adriaenssens E.M."/>
            <person name="Foster-Nyarko E."/>
            <person name="Jarju S."/>
            <person name="Secka A."/>
            <person name="Antonio M."/>
            <person name="Oren A."/>
            <person name="Chaudhuri R.R."/>
            <person name="La Ragione R."/>
            <person name="Hildebrand F."/>
            <person name="Pallen M.J."/>
        </authorList>
    </citation>
    <scope>NUCLEOTIDE SEQUENCE</scope>
    <source>
        <strain evidence="3">ChiGjej1B1-1692</strain>
    </source>
</reference>
<feature type="transmembrane region" description="Helical" evidence="1">
    <location>
        <begin position="247"/>
        <end position="268"/>
    </location>
</feature>
<keyword evidence="1" id="KW-0472">Membrane</keyword>
<comment type="caution">
    <text evidence="3">The sequence shown here is derived from an EMBL/GenBank/DDBJ whole genome shotgun (WGS) entry which is preliminary data.</text>
</comment>
<feature type="transmembrane region" description="Helical" evidence="1">
    <location>
        <begin position="347"/>
        <end position="366"/>
    </location>
</feature>
<organism evidence="3 4">
    <name type="scientific">Candidatus Mediterraneibacter faecigallinarum</name>
    <dbReference type="NCBI Taxonomy" id="2838669"/>
    <lineage>
        <taxon>Bacteria</taxon>
        <taxon>Bacillati</taxon>
        <taxon>Bacillota</taxon>
        <taxon>Clostridia</taxon>
        <taxon>Lachnospirales</taxon>
        <taxon>Lachnospiraceae</taxon>
        <taxon>Mediterraneibacter</taxon>
    </lineage>
</organism>
<feature type="transmembrane region" description="Helical" evidence="1">
    <location>
        <begin position="280"/>
        <end position="302"/>
    </location>
</feature>
<proteinExistence type="predicted"/>
<dbReference type="InterPro" id="IPR045611">
    <property type="entry name" value="DUF6449"/>
</dbReference>
<feature type="domain" description="DUF6449" evidence="2">
    <location>
        <begin position="460"/>
        <end position="605"/>
    </location>
</feature>
<evidence type="ECO:0000256" key="1">
    <source>
        <dbReference type="SAM" id="Phobius"/>
    </source>
</evidence>
<feature type="transmembrane region" description="Helical" evidence="1">
    <location>
        <begin position="183"/>
        <end position="204"/>
    </location>
</feature>
<sequence length="707" mass="77638">MTLKISCIKLIREDIRHRGWFAALTCILLVFMMPVCALLYISSFADGASPYYAYDNLARLFPGLLNGHTGQALMVVIVVLAVLAALTGFSYIHSKEKLDFYHALPVKRTRWFASVYLSGLLIFLVPYAVCSVLTVAAGAAEGIMTADLALRCAQAALGGILAYFIIYNTCVFAVMLTGRTVTGLLASLIVLVYPSLVLSMLYTLQTTFFKSYYPTSSSAFEILPGYLSPIEMFSSLIEQSSTYGLRIPLLIAVAVLSALLITAALLLYRVYPSEAAGTAIAFPALSPILKVLICIPAAPFLSMLVLEVMAISEYSWIIPLSLLNAALICAVIEFIYQMDLKLLLKGWRSSLISIGGVLAILCIFQFDLFGYDTYLPDEDRIEAVSFRPDSFSYYFTYPDTDSCADAQLGFFAPEEYNDTLYTLMQSGIENIENGITPQNIHEGSEDFDSDEFIPAVFRCRLTGGRTVTRCYIIGKAEAEAALGQLMQDQEYREQLFPVFHLDKEQVVSISLSDAYGIAEDLKLTKEQCSALLDAYKKDVLAASTDTLINSAAIGELSIGIPEQVQETSPWPYAADTVASGPASPVLVPQFYLYPEYTNTLELLREFGCTLRTEILPEDVASLMLSLSSESIENGKYNDMISELSDSASTTEYDDASKEITVTDKADIALMLDHTDRCPAGILDDGTSSPDYLYIQYPNGESAAYSVQ</sequence>
<dbReference type="AlphaFoldDB" id="A0A9D2SXJ9"/>
<keyword evidence="1" id="KW-0812">Transmembrane</keyword>
<feature type="transmembrane region" description="Helical" evidence="1">
    <location>
        <begin position="113"/>
        <end position="136"/>
    </location>
</feature>
<evidence type="ECO:0000313" key="4">
    <source>
        <dbReference type="Proteomes" id="UP000823894"/>
    </source>
</evidence>
<feature type="transmembrane region" description="Helical" evidence="1">
    <location>
        <begin position="72"/>
        <end position="92"/>
    </location>
</feature>
<feature type="transmembrane region" description="Helical" evidence="1">
    <location>
        <begin position="156"/>
        <end position="176"/>
    </location>
</feature>
<protein>
    <submittedName>
        <fullName evidence="3">ABC transporter permease</fullName>
    </submittedName>
</protein>
<gene>
    <name evidence="3" type="ORF">H9757_01930</name>
</gene>